<evidence type="ECO:0000256" key="9">
    <source>
        <dbReference type="ARBA" id="ARBA00022842"/>
    </source>
</evidence>
<evidence type="ECO:0000256" key="2">
    <source>
        <dbReference type="ARBA" id="ARBA00022679"/>
    </source>
</evidence>
<feature type="binding site" evidence="11">
    <location>
        <position position="156"/>
    </location>
    <ligand>
        <name>ATP</name>
        <dbReference type="ChEBI" id="CHEBI:30616"/>
    </ligand>
</feature>
<feature type="binding site" evidence="11">
    <location>
        <position position="162"/>
    </location>
    <ligand>
        <name>CTP</name>
        <dbReference type="ChEBI" id="CHEBI:37563"/>
    </ligand>
</feature>
<evidence type="ECO:0000256" key="8">
    <source>
        <dbReference type="ARBA" id="ARBA00022840"/>
    </source>
</evidence>
<dbReference type="Pfam" id="PF01743">
    <property type="entry name" value="PolyA_pol"/>
    <property type="match status" value="1"/>
</dbReference>
<dbReference type="EC" id="2.7.7.72" evidence="11"/>
<name>A0A1V2A4V8_9BACI</name>
<dbReference type="GO" id="GO:0000049">
    <property type="term" value="F:tRNA binding"/>
    <property type="evidence" value="ECO:0007669"/>
    <property type="project" value="UniProtKB-UniRule"/>
</dbReference>
<comment type="function">
    <text evidence="11">Catalyzes the addition and repair of the essential 3'-terminal CCA sequence in tRNAs without using a nucleic acid template. Adds these three nucleotides in the order of C, C, and A to the tRNA nucleotide-73, using CTP and ATP as substrates and producing inorganic pyrophosphate. tRNA 3'-terminal CCA addition is required both for tRNA processing and repair. Also involved in tRNA surveillance by mediating tandem CCA addition to generate a CCACCA at the 3' terminus of unstable tRNAs. While stable tRNAs receive only 3'-terminal CCA, unstable tRNAs are marked with CCACCA and rapidly degraded.</text>
</comment>
<evidence type="ECO:0000256" key="5">
    <source>
        <dbReference type="ARBA" id="ARBA00022723"/>
    </source>
</evidence>
<feature type="binding site" evidence="11">
    <location>
        <position position="165"/>
    </location>
    <ligand>
        <name>CTP</name>
        <dbReference type="ChEBI" id="CHEBI:37563"/>
    </ligand>
</feature>
<dbReference type="GO" id="GO:0000287">
    <property type="term" value="F:magnesium ion binding"/>
    <property type="evidence" value="ECO:0007669"/>
    <property type="project" value="UniProtKB-UniRule"/>
</dbReference>
<dbReference type="GO" id="GO:0005524">
    <property type="term" value="F:ATP binding"/>
    <property type="evidence" value="ECO:0007669"/>
    <property type="project" value="UniProtKB-UniRule"/>
</dbReference>
<feature type="binding site" evidence="11">
    <location>
        <position position="113"/>
    </location>
    <ligand>
        <name>CTP</name>
        <dbReference type="ChEBI" id="CHEBI:37563"/>
    </ligand>
</feature>
<dbReference type="STRING" id="1714355.BTO28_14900"/>
<dbReference type="GO" id="GO:0004810">
    <property type="term" value="F:CCA tRNA nucleotidyltransferase activity"/>
    <property type="evidence" value="ECO:0007669"/>
    <property type="project" value="UniProtKB-UniRule"/>
</dbReference>
<dbReference type="GO" id="GO:0042245">
    <property type="term" value="P:RNA repair"/>
    <property type="evidence" value="ECO:0007669"/>
    <property type="project" value="UniProtKB-KW"/>
</dbReference>
<proteinExistence type="inferred from homology"/>
<comment type="similarity">
    <text evidence="11">Belongs to the tRNA nucleotidyltransferase/poly(A) polymerase family. Bacterial CCA-adding enzyme type 3 subfamily.</text>
</comment>
<organism evidence="15 16">
    <name type="scientific">Domibacillus epiphyticus</name>
    <dbReference type="NCBI Taxonomy" id="1714355"/>
    <lineage>
        <taxon>Bacteria</taxon>
        <taxon>Bacillati</taxon>
        <taxon>Bacillota</taxon>
        <taxon>Bacilli</taxon>
        <taxon>Bacillales</taxon>
        <taxon>Bacillaceae</taxon>
        <taxon>Domibacillus</taxon>
    </lineage>
</organism>
<feature type="binding site" evidence="11">
    <location>
        <position position="42"/>
    </location>
    <ligand>
        <name>Mg(2+)</name>
        <dbReference type="ChEBI" id="CHEBI:18420"/>
    </ligand>
</feature>
<reference evidence="15 16" key="1">
    <citation type="submission" date="2016-12" db="EMBL/GenBank/DDBJ databases">
        <title>Domibacillus sp. SAB 38T whole genome sequencing.</title>
        <authorList>
            <person name="Verma A."/>
            <person name="Ojha A.K."/>
            <person name="Krishnamurthi S."/>
        </authorList>
    </citation>
    <scope>NUCLEOTIDE SEQUENCE [LARGE SCALE GENOMIC DNA]</scope>
    <source>
        <strain evidence="15 16">SAB 38</strain>
    </source>
</reference>
<dbReference type="InterPro" id="IPR002646">
    <property type="entry name" value="PolA_pol_head_dom"/>
</dbReference>
<gene>
    <name evidence="11" type="primary">cca</name>
    <name evidence="15" type="ORF">BTO28_14900</name>
</gene>
<dbReference type="Gene3D" id="1.10.110.30">
    <property type="match status" value="1"/>
</dbReference>
<feature type="binding site" evidence="11">
    <location>
        <position position="32"/>
    </location>
    <ligand>
        <name>ATP</name>
        <dbReference type="ChEBI" id="CHEBI:30616"/>
    </ligand>
</feature>
<evidence type="ECO:0000256" key="1">
    <source>
        <dbReference type="ARBA" id="ARBA00001946"/>
    </source>
</evidence>
<dbReference type="NCBIfam" id="NF009814">
    <property type="entry name" value="PRK13299.1"/>
    <property type="match status" value="1"/>
</dbReference>
<evidence type="ECO:0000313" key="16">
    <source>
        <dbReference type="Proteomes" id="UP000188613"/>
    </source>
</evidence>
<dbReference type="Gene3D" id="3.30.460.10">
    <property type="entry name" value="Beta Polymerase, domain 2"/>
    <property type="match status" value="1"/>
</dbReference>
<feature type="binding site" evidence="11">
    <location>
        <position position="159"/>
    </location>
    <ligand>
        <name>ATP</name>
        <dbReference type="ChEBI" id="CHEBI:30616"/>
    </ligand>
</feature>
<comment type="catalytic activity">
    <reaction evidence="11">
        <text>a tRNA precursor + 2 CTP + ATP = a tRNA with a 3' CCA end + 3 diphosphate</text>
        <dbReference type="Rhea" id="RHEA:14433"/>
        <dbReference type="Rhea" id="RHEA-COMP:10465"/>
        <dbReference type="Rhea" id="RHEA-COMP:10468"/>
        <dbReference type="ChEBI" id="CHEBI:30616"/>
        <dbReference type="ChEBI" id="CHEBI:33019"/>
        <dbReference type="ChEBI" id="CHEBI:37563"/>
        <dbReference type="ChEBI" id="CHEBI:74896"/>
        <dbReference type="ChEBI" id="CHEBI:83071"/>
        <dbReference type="EC" id="2.7.7.72"/>
    </reaction>
</comment>
<dbReference type="EMBL" id="MSFI01000029">
    <property type="protein sequence ID" value="OMP65844.1"/>
    <property type="molecule type" value="Genomic_DNA"/>
</dbReference>
<dbReference type="RefSeq" id="WP_076767698.1">
    <property type="nucleotide sequence ID" value="NZ_MSFI01000029.1"/>
</dbReference>
<keyword evidence="2 11" id="KW-0808">Transferase</keyword>
<dbReference type="InterPro" id="IPR032828">
    <property type="entry name" value="PolyA_RNA-bd"/>
</dbReference>
<feature type="domain" description="Poly A polymerase head" evidence="12">
    <location>
        <begin position="24"/>
        <end position="144"/>
    </location>
</feature>
<evidence type="ECO:0000259" key="13">
    <source>
        <dbReference type="Pfam" id="PF12627"/>
    </source>
</evidence>
<evidence type="ECO:0000256" key="3">
    <source>
        <dbReference type="ARBA" id="ARBA00022694"/>
    </source>
</evidence>
<feature type="binding site" evidence="11">
    <location>
        <position position="159"/>
    </location>
    <ligand>
        <name>CTP</name>
        <dbReference type="ChEBI" id="CHEBI:37563"/>
    </ligand>
</feature>
<feature type="binding site" evidence="11">
    <location>
        <position position="44"/>
    </location>
    <ligand>
        <name>Mg(2+)</name>
        <dbReference type="ChEBI" id="CHEBI:18420"/>
    </ligand>
</feature>
<dbReference type="HAMAP" id="MF_01263">
    <property type="entry name" value="CCA_bact_type3"/>
    <property type="match status" value="1"/>
</dbReference>
<evidence type="ECO:0000256" key="4">
    <source>
        <dbReference type="ARBA" id="ARBA00022695"/>
    </source>
</evidence>
<dbReference type="Gene3D" id="1.10.246.80">
    <property type="match status" value="1"/>
</dbReference>
<feature type="binding site" evidence="11">
    <location>
        <position position="165"/>
    </location>
    <ligand>
        <name>ATP</name>
        <dbReference type="ChEBI" id="CHEBI:30616"/>
    </ligand>
</feature>
<dbReference type="PANTHER" id="PTHR46173:SF1">
    <property type="entry name" value="CCA TRNA NUCLEOTIDYLTRANSFERASE 1, MITOCHONDRIAL"/>
    <property type="match status" value="1"/>
</dbReference>
<evidence type="ECO:0000256" key="7">
    <source>
        <dbReference type="ARBA" id="ARBA00022800"/>
    </source>
</evidence>
<feature type="binding site" evidence="11">
    <location>
        <position position="162"/>
    </location>
    <ligand>
        <name>ATP</name>
        <dbReference type="ChEBI" id="CHEBI:30616"/>
    </ligand>
</feature>
<dbReference type="SUPFAM" id="SSF81301">
    <property type="entry name" value="Nucleotidyltransferase"/>
    <property type="match status" value="1"/>
</dbReference>
<evidence type="ECO:0000256" key="10">
    <source>
        <dbReference type="ARBA" id="ARBA00022884"/>
    </source>
</evidence>
<dbReference type="AlphaFoldDB" id="A0A1V2A4V8"/>
<feature type="binding site" evidence="11">
    <location>
        <position position="29"/>
    </location>
    <ligand>
        <name>CTP</name>
        <dbReference type="ChEBI" id="CHEBI:37563"/>
    </ligand>
</feature>
<sequence>MIDHPFFKEALPIIQALEESGHEAYFVGGAVRDLLLHRPIHDIDIATSALPNEVKTIFMHTIDVGIEHGTILVLRDGCGFEVTTFRTESEYSDFRRPDEVKFVRSLHDDLKRRDFTMNAIAMTAEGKLIDPFNGQPDLTKGIIRTVGDASERFSEDALRMMRAARFMSQLSFELDPKTCKALVDHAPLLSHIAVERKLNEMDKLLSAPDKAAGLSIIAQTGLYAFLPGLAGQKKTIERIAALQLQPLSVNQMWILIVYEAAAGDITNFLRGWRMSSRRVKRIEKGVRTLNRVLTEGWTDLLLYEMQLEAAVDCAEAMAVLDGRPSFSKDIISRWHALPIKSRSDLNATGSDLMEWTGKPRGAWIKECLELVEKAIMNREINNTKEQIKEFLLSCSRL</sequence>
<feature type="binding site" evidence="11">
    <location>
        <position position="29"/>
    </location>
    <ligand>
        <name>ATP</name>
        <dbReference type="ChEBI" id="CHEBI:30616"/>
    </ligand>
</feature>
<dbReference type="GO" id="GO:0160016">
    <property type="term" value="F:CCACCA tRNA nucleotidyltransferase activity"/>
    <property type="evidence" value="ECO:0007669"/>
    <property type="project" value="RHEA"/>
</dbReference>
<keyword evidence="8 11" id="KW-0067">ATP-binding</keyword>
<keyword evidence="3 11" id="KW-0819">tRNA processing</keyword>
<keyword evidence="9 11" id="KW-0460">Magnesium</keyword>
<dbReference type="Pfam" id="PF13735">
    <property type="entry name" value="tRNA_NucTran2_2"/>
    <property type="match status" value="1"/>
</dbReference>
<comment type="catalytic activity">
    <reaction evidence="11">
        <text>a tRNA with a 3' CCA end + 2 CTP + ATP = a tRNA with a 3' CCACCA end + 3 diphosphate</text>
        <dbReference type="Rhea" id="RHEA:76235"/>
        <dbReference type="Rhea" id="RHEA-COMP:10468"/>
        <dbReference type="Rhea" id="RHEA-COMP:18655"/>
        <dbReference type="ChEBI" id="CHEBI:30616"/>
        <dbReference type="ChEBI" id="CHEBI:33019"/>
        <dbReference type="ChEBI" id="CHEBI:37563"/>
        <dbReference type="ChEBI" id="CHEBI:83071"/>
        <dbReference type="ChEBI" id="CHEBI:195187"/>
    </reaction>
</comment>
<dbReference type="OrthoDB" id="9805698at2"/>
<keyword evidence="7 11" id="KW-0692">RNA repair</keyword>
<dbReference type="InterPro" id="IPR032810">
    <property type="entry name" value="CCA-adding_enz_C"/>
</dbReference>
<evidence type="ECO:0000259" key="14">
    <source>
        <dbReference type="Pfam" id="PF13735"/>
    </source>
</evidence>
<evidence type="ECO:0000256" key="11">
    <source>
        <dbReference type="HAMAP-Rule" id="MF_01263"/>
    </source>
</evidence>
<feature type="domain" description="tRNA nucleotidyltransferase/poly(A) polymerase RNA and SrmB- binding" evidence="13">
    <location>
        <begin position="172"/>
        <end position="229"/>
    </location>
</feature>
<dbReference type="InterPro" id="IPR043519">
    <property type="entry name" value="NT_sf"/>
</dbReference>
<dbReference type="SUPFAM" id="SSF81891">
    <property type="entry name" value="Poly A polymerase C-terminal region-like"/>
    <property type="match status" value="1"/>
</dbReference>
<dbReference type="PANTHER" id="PTHR46173">
    <property type="entry name" value="CCA TRNA NUCLEOTIDYLTRANSFERASE 1, MITOCHONDRIAL"/>
    <property type="match status" value="1"/>
</dbReference>
<keyword evidence="16" id="KW-1185">Reference proteome</keyword>
<keyword evidence="6 11" id="KW-0547">Nucleotide-binding</keyword>
<comment type="miscellaneous">
    <text evidence="11">A single active site specifically recognizes both ATP and CTP and is responsible for their addition.</text>
</comment>
<comment type="cofactor">
    <cofactor evidence="1 11">
        <name>Mg(2+)</name>
        <dbReference type="ChEBI" id="CHEBI:18420"/>
    </cofactor>
</comment>
<evidence type="ECO:0000256" key="6">
    <source>
        <dbReference type="ARBA" id="ARBA00022741"/>
    </source>
</evidence>
<accession>A0A1V2A4V8</accession>
<feature type="binding site" evidence="11">
    <location>
        <position position="113"/>
    </location>
    <ligand>
        <name>ATP</name>
        <dbReference type="ChEBI" id="CHEBI:30616"/>
    </ligand>
</feature>
<dbReference type="CDD" id="cd05398">
    <property type="entry name" value="NT_ClassII-CCAase"/>
    <property type="match status" value="1"/>
</dbReference>
<dbReference type="InterPro" id="IPR050264">
    <property type="entry name" value="Bact_CCA-adding_enz_type3_sf"/>
</dbReference>
<dbReference type="Proteomes" id="UP000188613">
    <property type="component" value="Unassembled WGS sequence"/>
</dbReference>
<evidence type="ECO:0000259" key="12">
    <source>
        <dbReference type="Pfam" id="PF01743"/>
    </source>
</evidence>
<protein>
    <recommendedName>
        <fullName evidence="11">CCA-adding enzyme</fullName>
        <ecNumber evidence="11">2.7.7.72</ecNumber>
    </recommendedName>
    <alternativeName>
        <fullName evidence="11">CCA tRNA nucleotidyltransferase</fullName>
    </alternativeName>
    <alternativeName>
        <fullName evidence="11">tRNA CCA-pyrophosphorylase</fullName>
    </alternativeName>
    <alternativeName>
        <fullName evidence="11">tRNA adenylyl-/cytidylyl- transferase</fullName>
    </alternativeName>
    <alternativeName>
        <fullName evidence="11">tRNA nucleotidyltransferase</fullName>
    </alternativeName>
    <alternativeName>
        <fullName evidence="11">tRNA-NT</fullName>
    </alternativeName>
</protein>
<feature type="binding site" evidence="11">
    <location>
        <position position="156"/>
    </location>
    <ligand>
        <name>CTP</name>
        <dbReference type="ChEBI" id="CHEBI:37563"/>
    </ligand>
</feature>
<comment type="caution">
    <text evidence="15">The sequence shown here is derived from an EMBL/GenBank/DDBJ whole genome shotgun (WGS) entry which is preliminary data.</text>
</comment>
<keyword evidence="5 11" id="KW-0479">Metal-binding</keyword>
<feature type="domain" description="CCA-adding enzyme C-terminal" evidence="14">
    <location>
        <begin position="248"/>
        <end position="391"/>
    </location>
</feature>
<dbReference type="GO" id="GO:0001680">
    <property type="term" value="P:tRNA 3'-terminal CCA addition"/>
    <property type="evidence" value="ECO:0007669"/>
    <property type="project" value="UniProtKB-UniRule"/>
</dbReference>
<evidence type="ECO:0000313" key="15">
    <source>
        <dbReference type="EMBL" id="OMP65844.1"/>
    </source>
</evidence>
<dbReference type="InterPro" id="IPR023068">
    <property type="entry name" value="CCA-adding_enz_firmicutes"/>
</dbReference>
<feature type="binding site" evidence="11">
    <location>
        <position position="32"/>
    </location>
    <ligand>
        <name>CTP</name>
        <dbReference type="ChEBI" id="CHEBI:37563"/>
    </ligand>
</feature>
<keyword evidence="4 11" id="KW-0548">Nucleotidyltransferase</keyword>
<dbReference type="Gene3D" id="1.20.58.560">
    <property type="match status" value="1"/>
</dbReference>
<keyword evidence="10 11" id="KW-0694">RNA-binding</keyword>
<comment type="subunit">
    <text evidence="11">Homodimer.</text>
</comment>
<dbReference type="Pfam" id="PF12627">
    <property type="entry name" value="PolyA_pol_RNAbd"/>
    <property type="match status" value="1"/>
</dbReference>